<gene>
    <name evidence="3" type="ORF">C6T65_10215</name>
</gene>
<proteinExistence type="predicted"/>
<name>A0AA44Y6W2_BURVI</name>
<feature type="region of interest" description="Disordered" evidence="1">
    <location>
        <begin position="497"/>
        <end position="543"/>
    </location>
</feature>
<sequence>MLEKLQSLIPRALLAPTAPAAARPTVALDSRAEPNWPTIEGPRRGMRINPALLEQLAAQEAARGAAVDWEAKFKPPVVAAGTVPKEGGGAPEVAMDSVCDNLAATLGACGGFNQLNGVDFIGYAALSLLSQHPLIRAMVETLADEMTRKWIEFGGQGSEQSDAKRVQALQAATEKFHLKKAFNRSAKKTGYFGGCMLYIDMGDDTRSDAGLREIQTELTLDRAKITKGSFKGFRLIEPINCYPAPYNADNPLAADYYRPTAWLVQGRKVHESRLLHFSQNEPPVLLKPAYNFFGIPLAQMALDYVDRFDTVRIAVARLVKRFSTSILKTDMSKILNGGGVEDASSLQARALLWQLFGDNQGLLALDKDMEDFVQVNTPLTGLADIVSQQLELLSALARQPAVKLLGIDPKGFNSTGEYNESNWYDHVSSQQQIMFADNLDRAIKIIQLSEFGQIDEDLTHKFVPLHEMSETEKATIRKMNADTYAIYDDRGVLGPEEERIRLAADPDSGYDSIDVDKMPEAPNLGEGMDDDEERDTDSAGAVA</sequence>
<reference evidence="3 4" key="1">
    <citation type="submission" date="2018-03" db="EMBL/GenBank/DDBJ databases">
        <authorList>
            <person name="Nguyen K."/>
            <person name="Fouts D."/>
            <person name="Sutton G."/>
        </authorList>
    </citation>
    <scope>NUCLEOTIDE SEQUENCE [LARGE SCALE GENOMIC DNA]</scope>
    <source>
        <strain evidence="3 4">AU3578</strain>
    </source>
</reference>
<dbReference type="EMBL" id="PVHK01000067">
    <property type="protein sequence ID" value="PRH42409.1"/>
    <property type="molecule type" value="Genomic_DNA"/>
</dbReference>
<dbReference type="InterPro" id="IPR024459">
    <property type="entry name" value="Acb1-like_N"/>
</dbReference>
<evidence type="ECO:0000313" key="3">
    <source>
        <dbReference type="EMBL" id="PRH42409.1"/>
    </source>
</evidence>
<dbReference type="Proteomes" id="UP000237632">
    <property type="component" value="Unassembled WGS sequence"/>
</dbReference>
<feature type="domain" description="Anti-CBASS protein Acb1-like N-terminal" evidence="2">
    <location>
        <begin position="124"/>
        <end position="485"/>
    </location>
</feature>
<evidence type="ECO:0000259" key="2">
    <source>
        <dbReference type="Pfam" id="PF06381"/>
    </source>
</evidence>
<dbReference type="AlphaFoldDB" id="A0AA44Y6W2"/>
<evidence type="ECO:0000313" key="4">
    <source>
        <dbReference type="Proteomes" id="UP000237632"/>
    </source>
</evidence>
<dbReference type="Pfam" id="PF06381">
    <property type="entry name" value="Phage_portal_3"/>
    <property type="match status" value="1"/>
</dbReference>
<dbReference type="RefSeq" id="WP_060082065.1">
    <property type="nucleotide sequence ID" value="NZ_LPCS01000135.1"/>
</dbReference>
<comment type="caution">
    <text evidence="3">The sequence shown here is derived from an EMBL/GenBank/DDBJ whole genome shotgun (WGS) entry which is preliminary data.</text>
</comment>
<protein>
    <submittedName>
        <fullName evidence="3">DUF1073 domain-containing protein</fullName>
    </submittedName>
</protein>
<organism evidence="3 4">
    <name type="scientific">Burkholderia vietnamiensis</name>
    <dbReference type="NCBI Taxonomy" id="60552"/>
    <lineage>
        <taxon>Bacteria</taxon>
        <taxon>Pseudomonadati</taxon>
        <taxon>Pseudomonadota</taxon>
        <taxon>Betaproteobacteria</taxon>
        <taxon>Burkholderiales</taxon>
        <taxon>Burkholderiaceae</taxon>
        <taxon>Burkholderia</taxon>
        <taxon>Burkholderia cepacia complex</taxon>
    </lineage>
</organism>
<accession>A0AA44Y6W2</accession>
<evidence type="ECO:0000256" key="1">
    <source>
        <dbReference type="SAM" id="MobiDB-lite"/>
    </source>
</evidence>